<dbReference type="EMBL" id="CAJVQB010001214">
    <property type="protein sequence ID" value="CAG8526394.1"/>
    <property type="molecule type" value="Genomic_DNA"/>
</dbReference>
<proteinExistence type="predicted"/>
<name>A0ABM8W4Z4_GIGMA</name>
<keyword evidence="2" id="KW-1185">Reference proteome</keyword>
<dbReference type="Proteomes" id="UP000789901">
    <property type="component" value="Unassembled WGS sequence"/>
</dbReference>
<accession>A0ABM8W4Z4</accession>
<evidence type="ECO:0000313" key="1">
    <source>
        <dbReference type="EMBL" id="CAG8526394.1"/>
    </source>
</evidence>
<sequence length="203" mass="23397">FGNSWWCKECKVQEFKEDFSNWTSGNEEIDNFIKETQLNAQGANEYLKWIPFSAFINLSKSDNCEAVKVALIHIGDSAKSFLNELKIHYYGRTRNGLFMRLFGVTFDDDPGQRPTLSNLVKHFSDWHLMGKDKEQFINAEKVRIKNVQNAKLDPNLDPCNIQTPRKVSKNYDDCSSQSSTKNLDLILILDKSKNVPKLQTIKI</sequence>
<gene>
    <name evidence="1" type="ORF">GMARGA_LOCUS3410</name>
</gene>
<reference evidence="1 2" key="1">
    <citation type="submission" date="2021-06" db="EMBL/GenBank/DDBJ databases">
        <authorList>
            <person name="Kallberg Y."/>
            <person name="Tangrot J."/>
            <person name="Rosling A."/>
        </authorList>
    </citation>
    <scope>NUCLEOTIDE SEQUENCE [LARGE SCALE GENOMIC DNA]</scope>
    <source>
        <strain evidence="1 2">120-4 pot B 10/14</strain>
    </source>
</reference>
<feature type="non-terminal residue" evidence="1">
    <location>
        <position position="1"/>
    </location>
</feature>
<evidence type="ECO:0000313" key="2">
    <source>
        <dbReference type="Proteomes" id="UP000789901"/>
    </source>
</evidence>
<organism evidence="1 2">
    <name type="scientific">Gigaspora margarita</name>
    <dbReference type="NCBI Taxonomy" id="4874"/>
    <lineage>
        <taxon>Eukaryota</taxon>
        <taxon>Fungi</taxon>
        <taxon>Fungi incertae sedis</taxon>
        <taxon>Mucoromycota</taxon>
        <taxon>Glomeromycotina</taxon>
        <taxon>Glomeromycetes</taxon>
        <taxon>Diversisporales</taxon>
        <taxon>Gigasporaceae</taxon>
        <taxon>Gigaspora</taxon>
    </lineage>
</organism>
<protein>
    <submittedName>
        <fullName evidence="1">4645_t:CDS:1</fullName>
    </submittedName>
</protein>
<comment type="caution">
    <text evidence="1">The sequence shown here is derived from an EMBL/GenBank/DDBJ whole genome shotgun (WGS) entry which is preliminary data.</text>
</comment>